<feature type="transmembrane region" description="Helical" evidence="1">
    <location>
        <begin position="211"/>
        <end position="230"/>
    </location>
</feature>
<dbReference type="Proteomes" id="UP001236620">
    <property type="component" value="Unassembled WGS sequence"/>
</dbReference>
<organism evidence="2 3">
    <name type="scientific">Mycoplasma yeatsii</name>
    <dbReference type="NCBI Taxonomy" id="51365"/>
    <lineage>
        <taxon>Bacteria</taxon>
        <taxon>Bacillati</taxon>
        <taxon>Mycoplasmatota</taxon>
        <taxon>Mollicutes</taxon>
        <taxon>Mycoplasmataceae</taxon>
        <taxon>Mycoplasma</taxon>
    </lineage>
</organism>
<keyword evidence="1" id="KW-1133">Transmembrane helix</keyword>
<feature type="transmembrane region" description="Helical" evidence="1">
    <location>
        <begin position="293"/>
        <end position="318"/>
    </location>
</feature>
<feature type="transmembrane region" description="Helical" evidence="1">
    <location>
        <begin position="150"/>
        <end position="172"/>
    </location>
</feature>
<feature type="transmembrane region" description="Helical" evidence="1">
    <location>
        <begin position="97"/>
        <end position="122"/>
    </location>
</feature>
<feature type="transmembrane region" description="Helical" evidence="1">
    <location>
        <begin position="380"/>
        <end position="401"/>
    </location>
</feature>
<accession>A0ABU0NET6</accession>
<gene>
    <name evidence="2" type="ORF">J2Z63_000585</name>
</gene>
<feature type="transmembrane region" description="Helical" evidence="1">
    <location>
        <begin position="450"/>
        <end position="472"/>
    </location>
</feature>
<feature type="transmembrane region" description="Helical" evidence="1">
    <location>
        <begin position="421"/>
        <end position="444"/>
    </location>
</feature>
<feature type="transmembrane region" description="Helical" evidence="1">
    <location>
        <begin position="338"/>
        <end position="360"/>
    </location>
</feature>
<evidence type="ECO:0000313" key="2">
    <source>
        <dbReference type="EMBL" id="MDQ0567938.1"/>
    </source>
</evidence>
<feature type="transmembrane region" description="Helical" evidence="1">
    <location>
        <begin position="493"/>
        <end position="515"/>
    </location>
</feature>
<feature type="transmembrane region" description="Helical" evidence="1">
    <location>
        <begin position="265"/>
        <end position="287"/>
    </location>
</feature>
<keyword evidence="1" id="KW-0472">Membrane</keyword>
<evidence type="ECO:0000256" key="1">
    <source>
        <dbReference type="SAM" id="Phobius"/>
    </source>
</evidence>
<feature type="transmembrane region" description="Helical" evidence="1">
    <location>
        <begin position="527"/>
        <end position="549"/>
    </location>
</feature>
<name>A0ABU0NET6_9MOLU</name>
<dbReference type="RefSeq" id="WP_307445073.1">
    <property type="nucleotide sequence ID" value="NZ_JAUSWP010000005.1"/>
</dbReference>
<proteinExistence type="predicted"/>
<feature type="transmembrane region" description="Helical" evidence="1">
    <location>
        <begin position="7"/>
        <end position="33"/>
    </location>
</feature>
<keyword evidence="1" id="KW-0812">Transmembrane</keyword>
<protein>
    <submittedName>
        <fullName evidence="2">Uncharacterized protein YneF (UPF0154 family)</fullName>
    </submittedName>
</protein>
<keyword evidence="3" id="KW-1185">Reference proteome</keyword>
<reference evidence="2" key="1">
    <citation type="submission" date="2023-07" db="EMBL/GenBank/DDBJ databases">
        <title>Genomic Encyclopedia of Type Strains, Phase IV (KMG-IV): sequencing the most valuable type-strain genomes for metagenomic binning, comparative biology and taxonomic classification.</title>
        <authorList>
            <person name="Goeker M."/>
        </authorList>
    </citation>
    <scope>NUCLEOTIDE SEQUENCE [LARGE SCALE GENOMIC DNA]</scope>
    <source>
        <strain evidence="2">DSM 22019</strain>
    </source>
</reference>
<feature type="transmembrane region" description="Helical" evidence="1">
    <location>
        <begin position="45"/>
        <end position="71"/>
    </location>
</feature>
<evidence type="ECO:0000313" key="3">
    <source>
        <dbReference type="Proteomes" id="UP001236620"/>
    </source>
</evidence>
<sequence>MKTSAKYGVFSALIGVIISLTNMLIQFLMIFWILKTFGPEINGYIRISMSLSLIAGSAEGSLAIATIVMLMRPISEGDWISANEVFSTAKRKYNNNIITGFTLVLLLSILYPLEIALAPAIINNKPANWSLNFTSPSGNATSLNFWELSLIFFIFGFKQTLSTGLFGVYENILRADQRNGSRRLAILFSDILVFGLFFIGLNSYLTVRDNYSPVYIFLIFLLYPFVRGFLIKQYVKIKYPWLKFYRDFNNSHLARRSFKIFWSEIGFSILRNADILVLFLALGSSALEVTSLLSLYMVVGVNIRIIMSTLITSFREYFLSIIIKNGRLDWKSYINYELYTYVVAVLSFATIGMLTPYVVSGLFSSIIRDNSKINNQAIEFVFSRFTFSLMYALSTSLIIILDGKFSLIQAKGMNKAIAKSINIIAGLYLVISYLIVLVVARFLVDDQKKISTILIVFYTFKSLFITIAYLYLWIFTWDKLVYIAKFSSILQNFIYLFVGIITSWFTTIFLVASIIPIKGTNVLLPDLFKVISITLTMGFIVAILLPIIIRPSVGIGIFLGLPIIKQIVKKQQYDNKIKRFIAEGIDTGKMLEQQQLLVKFMSGFNDYDEDSVIDQKEFKYLKHKEKPKIYTLKNTDLDLDQDKEIEHDFGE</sequence>
<feature type="transmembrane region" description="Helical" evidence="1">
    <location>
        <begin position="184"/>
        <end position="205"/>
    </location>
</feature>
<comment type="caution">
    <text evidence="2">The sequence shown here is derived from an EMBL/GenBank/DDBJ whole genome shotgun (WGS) entry which is preliminary data.</text>
</comment>
<dbReference type="EMBL" id="JAUSWP010000005">
    <property type="protein sequence ID" value="MDQ0567938.1"/>
    <property type="molecule type" value="Genomic_DNA"/>
</dbReference>